<dbReference type="EMBL" id="BAAABZ010000049">
    <property type="protein sequence ID" value="GAA0541899.1"/>
    <property type="molecule type" value="Genomic_DNA"/>
</dbReference>
<proteinExistence type="predicted"/>
<protein>
    <submittedName>
        <fullName evidence="1">Uncharacterized protein</fullName>
    </submittedName>
</protein>
<keyword evidence="2" id="KW-1185">Reference proteome</keyword>
<name>A0ABN1DEZ8_9ACTN</name>
<dbReference type="Proteomes" id="UP001501576">
    <property type="component" value="Unassembled WGS sequence"/>
</dbReference>
<accession>A0ABN1DEZ8</accession>
<reference evidence="1 2" key="1">
    <citation type="journal article" date="2019" name="Int. J. Syst. Evol. Microbiol.">
        <title>The Global Catalogue of Microorganisms (GCM) 10K type strain sequencing project: providing services to taxonomists for standard genome sequencing and annotation.</title>
        <authorList>
            <consortium name="The Broad Institute Genomics Platform"/>
            <consortium name="The Broad Institute Genome Sequencing Center for Infectious Disease"/>
            <person name="Wu L."/>
            <person name="Ma J."/>
        </authorList>
    </citation>
    <scope>NUCLEOTIDE SEQUENCE [LARGE SCALE GENOMIC DNA]</scope>
    <source>
        <strain evidence="1 2">JCM 5052</strain>
    </source>
</reference>
<evidence type="ECO:0000313" key="1">
    <source>
        <dbReference type="EMBL" id="GAA0541899.1"/>
    </source>
</evidence>
<organism evidence="1 2">
    <name type="scientific">Streptomyces mordarskii</name>
    <dbReference type="NCBI Taxonomy" id="1226758"/>
    <lineage>
        <taxon>Bacteria</taxon>
        <taxon>Bacillati</taxon>
        <taxon>Actinomycetota</taxon>
        <taxon>Actinomycetes</taxon>
        <taxon>Kitasatosporales</taxon>
        <taxon>Streptomycetaceae</taxon>
        <taxon>Streptomyces</taxon>
    </lineage>
</organism>
<comment type="caution">
    <text evidence="1">The sequence shown here is derived from an EMBL/GenBank/DDBJ whole genome shotgun (WGS) entry which is preliminary data.</text>
</comment>
<evidence type="ECO:0000313" key="2">
    <source>
        <dbReference type="Proteomes" id="UP001501576"/>
    </source>
</evidence>
<sequence>MTADMHHPRRTPLHVVGLRHSLCDRHTASDSAGVGVRARVNGYASFEAFALGPIGLAAAGPISALVGTPGVLGFVAVWSP</sequence>
<gene>
    <name evidence="1" type="ORF">GCM10010390_49860</name>
</gene>